<name>A0AAN8K7X0_PATCE</name>
<protein>
    <submittedName>
        <fullName evidence="2">Uncharacterized protein</fullName>
    </submittedName>
</protein>
<gene>
    <name evidence="2" type="ORF">SNE40_003419</name>
</gene>
<organism evidence="2 3">
    <name type="scientific">Patella caerulea</name>
    <name type="common">Rayed Mediterranean limpet</name>
    <dbReference type="NCBI Taxonomy" id="87958"/>
    <lineage>
        <taxon>Eukaryota</taxon>
        <taxon>Metazoa</taxon>
        <taxon>Spiralia</taxon>
        <taxon>Lophotrochozoa</taxon>
        <taxon>Mollusca</taxon>
        <taxon>Gastropoda</taxon>
        <taxon>Patellogastropoda</taxon>
        <taxon>Patelloidea</taxon>
        <taxon>Patellidae</taxon>
        <taxon>Patella</taxon>
    </lineage>
</organism>
<evidence type="ECO:0000256" key="1">
    <source>
        <dbReference type="SAM" id="MobiDB-lite"/>
    </source>
</evidence>
<accession>A0AAN8K7X0</accession>
<dbReference type="InterPro" id="IPR047273">
    <property type="entry name" value="VRTN_OTU_dom"/>
</dbReference>
<dbReference type="PANTHER" id="PTHR46601">
    <property type="entry name" value="ULP_PROTEASE DOMAIN-CONTAINING PROTEIN"/>
    <property type="match status" value="1"/>
</dbReference>
<proteinExistence type="predicted"/>
<dbReference type="Gene3D" id="3.90.70.80">
    <property type="match status" value="1"/>
</dbReference>
<keyword evidence="3" id="KW-1185">Reference proteome</keyword>
<reference evidence="2 3" key="1">
    <citation type="submission" date="2024-01" db="EMBL/GenBank/DDBJ databases">
        <title>The genome of the rayed Mediterranean limpet Patella caerulea (Linnaeus, 1758).</title>
        <authorList>
            <person name="Anh-Thu Weber A."/>
            <person name="Halstead-Nussloch G."/>
        </authorList>
    </citation>
    <scope>NUCLEOTIDE SEQUENCE [LARGE SCALE GENOMIC DNA]</scope>
    <source>
        <strain evidence="2">AATW-2023a</strain>
        <tissue evidence="2">Whole specimen</tissue>
    </source>
</reference>
<dbReference type="EMBL" id="JAZGQO010000002">
    <property type="protein sequence ID" value="KAK6191827.1"/>
    <property type="molecule type" value="Genomic_DNA"/>
</dbReference>
<feature type="region of interest" description="Disordered" evidence="1">
    <location>
        <begin position="812"/>
        <end position="843"/>
    </location>
</feature>
<dbReference type="Proteomes" id="UP001347796">
    <property type="component" value="Unassembled WGS sequence"/>
</dbReference>
<feature type="compositionally biased region" description="Basic and acidic residues" evidence="1">
    <location>
        <begin position="389"/>
        <end position="398"/>
    </location>
</feature>
<evidence type="ECO:0000313" key="2">
    <source>
        <dbReference type="EMBL" id="KAK6191827.1"/>
    </source>
</evidence>
<evidence type="ECO:0000313" key="3">
    <source>
        <dbReference type="Proteomes" id="UP001347796"/>
    </source>
</evidence>
<feature type="compositionally biased region" description="Basic and acidic residues" evidence="1">
    <location>
        <begin position="365"/>
        <end position="382"/>
    </location>
</feature>
<dbReference type="PANTHER" id="PTHR46601:SF1">
    <property type="entry name" value="ADF-H DOMAIN-CONTAINING PROTEIN"/>
    <property type="match status" value="1"/>
</dbReference>
<feature type="region of interest" description="Disordered" evidence="1">
    <location>
        <begin position="365"/>
        <end position="398"/>
    </location>
</feature>
<sequence>MCPVEVGDYNKRVCVERKCEECGTHKLKSLLYEVEQKDTVSWQLWDSVKHENGTRKELVTKSGSGEQFSAEFLKEVEALSLHLHNAKWEQSQFTNLTSKALPKGWVVMVLDFGQNYTCINQDEAQSAHWFHNQVTVHPIVTYYNCQNTHCHEIVKEELVMLSDDLNHDTGAVKAFIRQAEDHLTDKRNLKIEHVVQFSDGCASQYKSKQAFHDISDSTSHSTDRCFFGSRHGKGPCDACVGVVKSSIRNAVLRREVIVQSAEDAFGYCRIKMTRDETDDQCNHSKRTFFLVKNISHRKNSNLMTIVGTRSLHCVASVTGPGDAVWTRNLCCYCDVCIGYESGLCESTGHVDNWTLQPLLQQKKSAIEKSGKDPKVAETEKAPKTAQMQKESKEDNAENKLMTRDENTDVLIIEPEITRQHFFARCTEYLAKCKNFGNLQARAIYLKELDLYQKYTVEVESGVSILKNKLTVDKVALTLHPGQCSFGYPVVVVGDGNCLPRSVSVACYGCEEYHEEIRVRIAVEMSCHVEMYTNNDYLCRGIPEPINENLVSLYTQFSDQYIVGDKITNAVSQRTFEAEAVAATKPKEFMGIWQLFAIASVLGCKVVSKYPSQGAQILKLGLHRDILPRDKLREATITIMWSSTRNDMNQTNWVPNHFVPEIPVDSNTGVPRDLDAVLEDFCEGVEVMDEWSDPIIDYSDGNIMELSGLSMILDFDFTDQANLSTMDQTDLPTIDQANLPTTDQANLPTIHQANQPTIDEANLPNMDQANLSTLDQTDLPTMDQANLSTIDEANLPTMDQANLSTLDQTDLPTMDQANLPTMDQANLPTMDQANLPTMDQANLPTTDQANLSTIDQANLSTMDQANLPTMDQANLSTIDQANLSTLDQANLPTMDQANRPTMDQANLPTMDQANLPTIDQANLSTLDQTDLPTMEKANLPTMDQAKLPTMDKANLSTMDQANLPTMDQANLPTLDQANRPTIDQANLPTMDQANLPTMDQANLPTMDQANLPTMDQANLSTLDQTDLPTMEKANLPTMDQANLPTMDQANLPTMDQANLPTMDQANLPTMDQANLSTIDQANLSTLDQANLPTMDQANLPTMDQTDLPTMEKANLPTMDQANLPTIHQANQPTIDEANRPTIDQANLSTIDQANVPTMDQANVPTMDQANIPTIDQANLSTIDQANLSTIDQANLSTIDQANLSTIDQANLPTMDQANLSTIDEANLPTIDQANLSTLDQTDLPTMDQANLPTMDQANLPTMDQANLPTMDQANLPTTDQANLSTIDQANLSTMDQTNLPTIDQANLPTIDHRYV</sequence>
<comment type="caution">
    <text evidence="2">The sequence shown here is derived from an EMBL/GenBank/DDBJ whole genome shotgun (WGS) entry which is preliminary data.</text>
</comment>
<dbReference type="CDD" id="cd22791">
    <property type="entry name" value="OTU_VRTN"/>
    <property type="match status" value="1"/>
</dbReference>